<keyword evidence="3" id="KW-0663">Pyridoxal phosphate</keyword>
<comment type="cofactor">
    <cofactor evidence="1">
        <name>pyridoxal 5'-phosphate</name>
        <dbReference type="ChEBI" id="CHEBI:597326"/>
    </cofactor>
</comment>
<name>A0A2T1GK98_9CYAN</name>
<dbReference type="Pfam" id="PF01063">
    <property type="entry name" value="Aminotran_4"/>
    <property type="match status" value="1"/>
</dbReference>
<accession>A0A2T1GK98</accession>
<dbReference type="SUPFAM" id="SSF56752">
    <property type="entry name" value="D-aminoacid aminotransferase-like PLP-dependent enzymes"/>
    <property type="match status" value="1"/>
</dbReference>
<dbReference type="InterPro" id="IPR001544">
    <property type="entry name" value="Aminotrans_IV"/>
</dbReference>
<dbReference type="Gene3D" id="3.20.10.10">
    <property type="entry name" value="D-amino Acid Aminotransferase, subunit A, domain 2"/>
    <property type="match status" value="1"/>
</dbReference>
<proteinExistence type="inferred from homology"/>
<dbReference type="OrthoDB" id="451849at2"/>
<dbReference type="InterPro" id="IPR043131">
    <property type="entry name" value="BCAT-like_N"/>
</dbReference>
<comment type="similarity">
    <text evidence="2">Belongs to the class-IV pyridoxal-phosphate-dependent aminotransferase family.</text>
</comment>
<dbReference type="InterPro" id="IPR043132">
    <property type="entry name" value="BCAT-like_C"/>
</dbReference>
<organism evidence="4 5">
    <name type="scientific">Chamaesiphon polymorphus CCALA 037</name>
    <dbReference type="NCBI Taxonomy" id="2107692"/>
    <lineage>
        <taxon>Bacteria</taxon>
        <taxon>Bacillati</taxon>
        <taxon>Cyanobacteriota</taxon>
        <taxon>Cyanophyceae</taxon>
        <taxon>Gomontiellales</taxon>
        <taxon>Chamaesiphonaceae</taxon>
        <taxon>Chamaesiphon</taxon>
    </lineage>
</organism>
<evidence type="ECO:0000256" key="1">
    <source>
        <dbReference type="ARBA" id="ARBA00001933"/>
    </source>
</evidence>
<dbReference type="RefSeq" id="WP_106301173.1">
    <property type="nucleotide sequence ID" value="NZ_PVWO01000042.1"/>
</dbReference>
<dbReference type="PANTHER" id="PTHR42743:SF11">
    <property type="entry name" value="AMINODEOXYCHORISMATE LYASE"/>
    <property type="match status" value="1"/>
</dbReference>
<dbReference type="AlphaFoldDB" id="A0A2T1GK98"/>
<dbReference type="EMBL" id="PVWO01000042">
    <property type="protein sequence ID" value="PSB58260.1"/>
    <property type="molecule type" value="Genomic_DNA"/>
</dbReference>
<evidence type="ECO:0000313" key="4">
    <source>
        <dbReference type="EMBL" id="PSB58260.1"/>
    </source>
</evidence>
<dbReference type="GO" id="GO:0008652">
    <property type="term" value="P:amino acid biosynthetic process"/>
    <property type="evidence" value="ECO:0007669"/>
    <property type="project" value="UniProtKB-ARBA"/>
</dbReference>
<keyword evidence="5" id="KW-1185">Reference proteome</keyword>
<comment type="caution">
    <text evidence="4">The sequence shown here is derived from an EMBL/GenBank/DDBJ whole genome shotgun (WGS) entry which is preliminary data.</text>
</comment>
<dbReference type="PANTHER" id="PTHR42743">
    <property type="entry name" value="AMINO-ACID AMINOTRANSFERASE"/>
    <property type="match status" value="1"/>
</dbReference>
<dbReference type="GO" id="GO:0003824">
    <property type="term" value="F:catalytic activity"/>
    <property type="evidence" value="ECO:0007669"/>
    <property type="project" value="InterPro"/>
</dbReference>
<dbReference type="FunFam" id="3.20.10.10:FF:000002">
    <property type="entry name" value="D-alanine aminotransferase"/>
    <property type="match status" value="1"/>
</dbReference>
<dbReference type="Proteomes" id="UP000238937">
    <property type="component" value="Unassembled WGS sequence"/>
</dbReference>
<sequence length="286" mass="32117">MSIAYYEGQFVERDTIRINPADFGFARGVTLFELARVYGGKPFYLLEHLQRLERGAKMLNIPLLTLPELADLTRQVIVRNAYPHSAVKFYLTVGECDRPSGSSYNACEGFTPHLMIFEDEVTPKHPEAPYGLELYKSGQRLKTVPYDRELPMLKTTNYLTGFYAARQVAGSDYDDILFTHRDGYITEATRSNFFCVIDNVLVTPHRGMLLGITRHVLLELAAELGIKTIERDLFPADLAQATEAFTTGSIAELMPARSIDDNNLATTMDGKIFTALRQAFSAKIQA</sequence>
<evidence type="ECO:0008006" key="6">
    <source>
        <dbReference type="Google" id="ProtNLM"/>
    </source>
</evidence>
<gene>
    <name evidence="4" type="ORF">C7B77_05495</name>
</gene>
<reference evidence="4 5" key="1">
    <citation type="submission" date="2018-03" db="EMBL/GenBank/DDBJ databases">
        <title>The ancient ancestry and fast evolution of plastids.</title>
        <authorList>
            <person name="Moore K.R."/>
            <person name="Magnabosco C."/>
            <person name="Momper L."/>
            <person name="Gold D.A."/>
            <person name="Bosak T."/>
            <person name="Fournier G.P."/>
        </authorList>
    </citation>
    <scope>NUCLEOTIDE SEQUENCE [LARGE SCALE GENOMIC DNA]</scope>
    <source>
        <strain evidence="4 5">CCALA 037</strain>
    </source>
</reference>
<dbReference type="InterPro" id="IPR050571">
    <property type="entry name" value="Class-IV_PLP-Dep_Aminotrnsfr"/>
</dbReference>
<evidence type="ECO:0000256" key="2">
    <source>
        <dbReference type="ARBA" id="ARBA00009320"/>
    </source>
</evidence>
<evidence type="ECO:0000313" key="5">
    <source>
        <dbReference type="Proteomes" id="UP000238937"/>
    </source>
</evidence>
<protein>
    <recommendedName>
        <fullName evidence="6">Aminotransferase class IV</fullName>
    </recommendedName>
</protein>
<evidence type="ECO:0000256" key="3">
    <source>
        <dbReference type="ARBA" id="ARBA00022898"/>
    </source>
</evidence>
<dbReference type="Gene3D" id="3.30.470.10">
    <property type="match status" value="1"/>
</dbReference>
<dbReference type="InterPro" id="IPR036038">
    <property type="entry name" value="Aminotransferase-like"/>
</dbReference>
<dbReference type="CDD" id="cd00449">
    <property type="entry name" value="PLPDE_IV"/>
    <property type="match status" value="1"/>
</dbReference>
<dbReference type="GO" id="GO:0046394">
    <property type="term" value="P:carboxylic acid biosynthetic process"/>
    <property type="evidence" value="ECO:0007669"/>
    <property type="project" value="UniProtKB-ARBA"/>
</dbReference>